<accession>A0A1C7P456</accession>
<feature type="transmembrane region" description="Helical" evidence="6">
    <location>
        <begin position="77"/>
        <end position="95"/>
    </location>
</feature>
<evidence type="ECO:0000256" key="6">
    <source>
        <dbReference type="SAM" id="Phobius"/>
    </source>
</evidence>
<comment type="caution">
    <text evidence="7">The sequence shown here is derived from an EMBL/GenBank/DDBJ whole genome shotgun (WGS) entry which is preliminary data.</text>
</comment>
<sequence>MTQSAPPLPRPAKHHLAADPAILAVAAGCIVLLAIGGAIFPPFLSPGYLLQQLQIASFLGIIAAGATLVILLGHIDLSVPSAITAVAVLTTTVAGSSSPDIALFAIPIGLAGGALIGLINGIGVAIFRLPSMVWTLAVNSMLMGALVFFTGGFKPRGVVPPLSVTLSLERSLGVPNVFLFWIAVILFVGFLLRRTIYGQYLFATGNSEKAVFLSGVRVRLVTVLTFVAAGMFTAIGAILLAGYANQAYQGMGDPYLMPVITAVVIGGTSILGGRGGYAGTVAGAVFITLLSSILSVLQMPEAFRQIVFGVIILTILLMRRFDRSSH</sequence>
<dbReference type="STRING" id="1612624.ADU59_10550"/>
<feature type="transmembrane region" description="Helical" evidence="6">
    <location>
        <begin position="52"/>
        <end position="72"/>
    </location>
</feature>
<feature type="transmembrane region" description="Helical" evidence="6">
    <location>
        <begin position="133"/>
        <end position="153"/>
    </location>
</feature>
<name>A0A1C7P456_9HYPH</name>
<protein>
    <submittedName>
        <fullName evidence="7">ABC transporter permease</fullName>
    </submittedName>
</protein>
<keyword evidence="2" id="KW-1003">Cell membrane</keyword>
<dbReference type="RefSeq" id="WP_068954043.1">
    <property type="nucleotide sequence ID" value="NZ_LGLV01000006.1"/>
</dbReference>
<keyword evidence="3 6" id="KW-0812">Transmembrane</keyword>
<evidence type="ECO:0000256" key="1">
    <source>
        <dbReference type="ARBA" id="ARBA00004651"/>
    </source>
</evidence>
<evidence type="ECO:0000256" key="5">
    <source>
        <dbReference type="ARBA" id="ARBA00023136"/>
    </source>
</evidence>
<reference evidence="7 8" key="1">
    <citation type="journal article" date="2016" name="Syst. Appl. Microbiol.">
        <title>Pararhizobium polonicum sp. nov. isolated from tumors on stone fruit rootstocks.</title>
        <authorList>
            <person name="Pulawska J."/>
            <person name="Kuzmanovic N."/>
            <person name="Willems A."/>
            <person name="Pothier J.F."/>
        </authorList>
    </citation>
    <scope>NUCLEOTIDE SEQUENCE [LARGE SCALE GENOMIC DNA]</scope>
    <source>
        <strain evidence="7 8">F5.1</strain>
    </source>
</reference>
<evidence type="ECO:0000256" key="3">
    <source>
        <dbReference type="ARBA" id="ARBA00022692"/>
    </source>
</evidence>
<dbReference type="EMBL" id="LGLV01000006">
    <property type="protein sequence ID" value="OBZ95786.1"/>
    <property type="molecule type" value="Genomic_DNA"/>
</dbReference>
<feature type="transmembrane region" description="Helical" evidence="6">
    <location>
        <begin position="303"/>
        <end position="321"/>
    </location>
</feature>
<dbReference type="InterPro" id="IPR001851">
    <property type="entry name" value="ABC_transp_permease"/>
</dbReference>
<evidence type="ECO:0000313" key="8">
    <source>
        <dbReference type="Proteomes" id="UP000093111"/>
    </source>
</evidence>
<dbReference type="CDD" id="cd06579">
    <property type="entry name" value="TM_PBP1_transp_AraH_like"/>
    <property type="match status" value="1"/>
</dbReference>
<evidence type="ECO:0000313" key="7">
    <source>
        <dbReference type="EMBL" id="OBZ95786.1"/>
    </source>
</evidence>
<feature type="transmembrane region" description="Helical" evidence="6">
    <location>
        <begin position="173"/>
        <end position="192"/>
    </location>
</feature>
<evidence type="ECO:0000256" key="4">
    <source>
        <dbReference type="ARBA" id="ARBA00022989"/>
    </source>
</evidence>
<feature type="transmembrane region" description="Helical" evidence="6">
    <location>
        <begin position="277"/>
        <end position="297"/>
    </location>
</feature>
<dbReference type="OrthoDB" id="9808136at2"/>
<organism evidence="7 8">
    <name type="scientific">Pararhizobium polonicum</name>
    <dbReference type="NCBI Taxonomy" id="1612624"/>
    <lineage>
        <taxon>Bacteria</taxon>
        <taxon>Pseudomonadati</taxon>
        <taxon>Pseudomonadota</taxon>
        <taxon>Alphaproteobacteria</taxon>
        <taxon>Hyphomicrobiales</taxon>
        <taxon>Rhizobiaceae</taxon>
        <taxon>Rhizobium/Agrobacterium group</taxon>
        <taxon>Pararhizobium</taxon>
    </lineage>
</organism>
<gene>
    <name evidence="7" type="ORF">ADU59_10550</name>
</gene>
<dbReference type="Pfam" id="PF02653">
    <property type="entry name" value="BPD_transp_2"/>
    <property type="match status" value="1"/>
</dbReference>
<comment type="subcellular location">
    <subcellularLocation>
        <location evidence="1">Cell membrane</location>
        <topology evidence="1">Multi-pass membrane protein</topology>
    </subcellularLocation>
</comment>
<dbReference type="GO" id="GO:0005886">
    <property type="term" value="C:plasma membrane"/>
    <property type="evidence" value="ECO:0007669"/>
    <property type="project" value="UniProtKB-SubCell"/>
</dbReference>
<keyword evidence="4 6" id="KW-1133">Transmembrane helix</keyword>
<feature type="transmembrane region" description="Helical" evidence="6">
    <location>
        <begin position="255"/>
        <end position="272"/>
    </location>
</feature>
<feature type="transmembrane region" description="Helical" evidence="6">
    <location>
        <begin position="220"/>
        <end position="243"/>
    </location>
</feature>
<dbReference type="GO" id="GO:0022857">
    <property type="term" value="F:transmembrane transporter activity"/>
    <property type="evidence" value="ECO:0007669"/>
    <property type="project" value="InterPro"/>
</dbReference>
<proteinExistence type="predicted"/>
<feature type="transmembrane region" description="Helical" evidence="6">
    <location>
        <begin position="21"/>
        <end position="40"/>
    </location>
</feature>
<feature type="transmembrane region" description="Helical" evidence="6">
    <location>
        <begin position="101"/>
        <end position="126"/>
    </location>
</feature>
<dbReference type="Proteomes" id="UP000093111">
    <property type="component" value="Unassembled WGS sequence"/>
</dbReference>
<dbReference type="AlphaFoldDB" id="A0A1C7P456"/>
<keyword evidence="8" id="KW-1185">Reference proteome</keyword>
<evidence type="ECO:0000256" key="2">
    <source>
        <dbReference type="ARBA" id="ARBA00022475"/>
    </source>
</evidence>
<dbReference type="PATRIC" id="fig|1612624.7.peg.3664"/>
<dbReference type="PANTHER" id="PTHR32196">
    <property type="entry name" value="ABC TRANSPORTER PERMEASE PROTEIN YPHD-RELATED-RELATED"/>
    <property type="match status" value="1"/>
</dbReference>
<keyword evidence="5 6" id="KW-0472">Membrane</keyword>